<evidence type="ECO:0000256" key="1">
    <source>
        <dbReference type="SAM" id="MobiDB-lite"/>
    </source>
</evidence>
<dbReference type="EMBL" id="BKCJ010006891">
    <property type="protein sequence ID" value="GEU74472.1"/>
    <property type="molecule type" value="Genomic_DNA"/>
</dbReference>
<feature type="region of interest" description="Disordered" evidence="1">
    <location>
        <begin position="78"/>
        <end position="152"/>
    </location>
</feature>
<comment type="caution">
    <text evidence="2">The sequence shown here is derived from an EMBL/GenBank/DDBJ whole genome shotgun (WGS) entry which is preliminary data.</text>
</comment>
<protein>
    <submittedName>
        <fullName evidence="2">Uncharacterized protein</fullName>
    </submittedName>
</protein>
<organism evidence="2">
    <name type="scientific">Tanacetum cinerariifolium</name>
    <name type="common">Dalmatian daisy</name>
    <name type="synonym">Chrysanthemum cinerariifolium</name>
    <dbReference type="NCBI Taxonomy" id="118510"/>
    <lineage>
        <taxon>Eukaryota</taxon>
        <taxon>Viridiplantae</taxon>
        <taxon>Streptophyta</taxon>
        <taxon>Embryophyta</taxon>
        <taxon>Tracheophyta</taxon>
        <taxon>Spermatophyta</taxon>
        <taxon>Magnoliopsida</taxon>
        <taxon>eudicotyledons</taxon>
        <taxon>Gunneridae</taxon>
        <taxon>Pentapetalae</taxon>
        <taxon>asterids</taxon>
        <taxon>campanulids</taxon>
        <taxon>Asterales</taxon>
        <taxon>Asteraceae</taxon>
        <taxon>Asteroideae</taxon>
        <taxon>Anthemideae</taxon>
        <taxon>Anthemidinae</taxon>
        <taxon>Tanacetum</taxon>
    </lineage>
</organism>
<name>A0A6L2MNY8_TANCI</name>
<reference evidence="2" key="1">
    <citation type="journal article" date="2019" name="Sci. Rep.">
        <title>Draft genome of Tanacetum cinerariifolium, the natural source of mosquito coil.</title>
        <authorList>
            <person name="Yamashiro T."/>
            <person name="Shiraishi A."/>
            <person name="Satake H."/>
            <person name="Nakayama K."/>
        </authorList>
    </citation>
    <scope>NUCLEOTIDE SEQUENCE</scope>
</reference>
<feature type="compositionally biased region" description="Acidic residues" evidence="1">
    <location>
        <begin position="78"/>
        <end position="104"/>
    </location>
</feature>
<evidence type="ECO:0000313" key="2">
    <source>
        <dbReference type="EMBL" id="GEU74472.1"/>
    </source>
</evidence>
<accession>A0A6L2MNY8</accession>
<feature type="compositionally biased region" description="Acidic residues" evidence="1">
    <location>
        <begin position="111"/>
        <end position="142"/>
    </location>
</feature>
<proteinExistence type="predicted"/>
<sequence>MAPPLWWRSDDGTPPQSHLVASGCDGATPCGICLLAWMGRSVDIEGRGLAVVSSASSAVTYTSVYTDSEPGRVFWGADEELPDEESDLKEDPEKYEDDESEDGPIDYPIDGGDDVDDDDGDSSGDDDDNEDEDEEDEEDEEKEEHLAPADSAIVIPTVKLVYPPEGIEPVIPPPSTDTTTTRAKIIALIDAVTATLPSPPLPPPLYIPPPVDHRDDIPESKILPRKRSCLFALGSKYEIGESSTARLTGDPADEVPEIAPMTLGEVNTWVTELGEPHEHDTRDLYARLEDAQDSRTRKSQRVTMDTQQVDLHMEDRIAHQETILIMKKEAYATRESWAYLIGLSQAVYSKL</sequence>
<gene>
    <name evidence="2" type="ORF">Tci_046450</name>
</gene>
<dbReference type="AlphaFoldDB" id="A0A6L2MNY8"/>